<gene>
    <name evidence="2" type="ORF">OPS25_13615</name>
</gene>
<dbReference type="RefSeq" id="WP_265618327.1">
    <property type="nucleotide sequence ID" value="NZ_JAPFRD010000011.1"/>
</dbReference>
<dbReference type="CDD" id="cd16012">
    <property type="entry name" value="ALP"/>
    <property type="match status" value="1"/>
</dbReference>
<protein>
    <submittedName>
        <fullName evidence="2">Alkaline phosphatase</fullName>
    </submittedName>
</protein>
<sequence>MKILLSTASVARGYRLLAVILVCGLVACNDENSAVPFPTHDDVEPAKTKHVILMIADGASDGTWDVASYWSHGQALNKVKPYSEFPTRLAMTTYALWQRSTPVSCTQKKVQEDGYEAEKAWDTSPIYESQPREGSGPDSPPYIRPFAGYSYLNRNYTDSAAAATAFATGQKTYIGALGGDYCGKALTNIVSIASAENWGTGLVSSVPFNHATPAGFTSHNISRTNYHDIAHEILSKGELDIIIGAGHPFYTNDNEVRETPVFNYISPDDFAPLARGEFVAHKRSHPWLLIEHLHDFAALAAGDVSSIEVGQPVLGLVQVSSTLQARRACSMTNPVAFACPFNTDVPSLSTLAKGALNVLSRHDKGFFVMIEGGAVDWAAHANNLSGIIEEQIAFNEAVATVVKWVEDNSNWQETLLIVTTDHGNAFVLGEDSALVPFANVRNPGIYAMPRVKFYSQNHTNELVRLYAKGSARAEFEQYIDGVDLLYKENYNHLGTTGEFIDNTAIFKILRDIIEQR</sequence>
<keyword evidence="1" id="KW-0597">Phosphoprotein</keyword>
<accession>A0ABT3P9T5</accession>
<dbReference type="EMBL" id="JAPFRD010000011">
    <property type="protein sequence ID" value="MCW8109543.1"/>
    <property type="molecule type" value="Genomic_DNA"/>
</dbReference>
<dbReference type="Pfam" id="PF00245">
    <property type="entry name" value="Alk_phosphatase"/>
    <property type="match status" value="1"/>
</dbReference>
<evidence type="ECO:0000313" key="2">
    <source>
        <dbReference type="EMBL" id="MCW8109543.1"/>
    </source>
</evidence>
<evidence type="ECO:0000256" key="1">
    <source>
        <dbReference type="ARBA" id="ARBA00022553"/>
    </source>
</evidence>
<reference evidence="2" key="1">
    <citation type="submission" date="2022-11" db="EMBL/GenBank/DDBJ databases">
        <title>Alteromonas sp. nov., isolated from sea water of the Qingdao.</title>
        <authorList>
            <person name="Wang Q."/>
        </authorList>
    </citation>
    <scope>NUCLEOTIDE SEQUENCE</scope>
    <source>
        <strain evidence="2">ASW11-7</strain>
    </source>
</reference>
<proteinExistence type="predicted"/>
<comment type="caution">
    <text evidence="2">The sequence shown here is derived from an EMBL/GenBank/DDBJ whole genome shotgun (WGS) entry which is preliminary data.</text>
</comment>
<dbReference type="SMART" id="SM00098">
    <property type="entry name" value="alkPPc"/>
    <property type="match status" value="1"/>
</dbReference>
<dbReference type="PANTHER" id="PTHR11596">
    <property type="entry name" value="ALKALINE PHOSPHATASE"/>
    <property type="match status" value="1"/>
</dbReference>
<dbReference type="Proteomes" id="UP001142810">
    <property type="component" value="Unassembled WGS sequence"/>
</dbReference>
<organism evidence="2 3">
    <name type="scientific">Alteromonas aquimaris</name>
    <dbReference type="NCBI Taxonomy" id="2998417"/>
    <lineage>
        <taxon>Bacteria</taxon>
        <taxon>Pseudomonadati</taxon>
        <taxon>Pseudomonadota</taxon>
        <taxon>Gammaproteobacteria</taxon>
        <taxon>Alteromonadales</taxon>
        <taxon>Alteromonadaceae</taxon>
        <taxon>Alteromonas/Salinimonas group</taxon>
        <taxon>Alteromonas</taxon>
    </lineage>
</organism>
<keyword evidence="3" id="KW-1185">Reference proteome</keyword>
<dbReference type="SUPFAM" id="SSF53649">
    <property type="entry name" value="Alkaline phosphatase-like"/>
    <property type="match status" value="1"/>
</dbReference>
<dbReference type="InterPro" id="IPR001952">
    <property type="entry name" value="Alkaline_phosphatase"/>
</dbReference>
<name>A0ABT3P9T5_9ALTE</name>
<dbReference type="PROSITE" id="PS51257">
    <property type="entry name" value="PROKAR_LIPOPROTEIN"/>
    <property type="match status" value="1"/>
</dbReference>
<evidence type="ECO:0000313" key="3">
    <source>
        <dbReference type="Proteomes" id="UP001142810"/>
    </source>
</evidence>
<dbReference type="PANTHER" id="PTHR11596:SF5">
    <property type="entry name" value="ALKALINE PHOSPHATASE"/>
    <property type="match status" value="1"/>
</dbReference>
<dbReference type="InterPro" id="IPR017850">
    <property type="entry name" value="Alkaline_phosphatase_core_sf"/>
</dbReference>
<dbReference type="Gene3D" id="3.40.720.10">
    <property type="entry name" value="Alkaline Phosphatase, subunit A"/>
    <property type="match status" value="2"/>
</dbReference>